<organism evidence="5 6">
    <name type="scientific">Heterostelium pallidum (strain ATCC 26659 / Pp 5 / PN500)</name>
    <name type="common">Cellular slime mold</name>
    <name type="synonym">Polysphondylium pallidum</name>
    <dbReference type="NCBI Taxonomy" id="670386"/>
    <lineage>
        <taxon>Eukaryota</taxon>
        <taxon>Amoebozoa</taxon>
        <taxon>Evosea</taxon>
        <taxon>Eumycetozoa</taxon>
        <taxon>Dictyostelia</taxon>
        <taxon>Acytosteliales</taxon>
        <taxon>Acytosteliaceae</taxon>
        <taxon>Heterostelium</taxon>
    </lineage>
</organism>
<dbReference type="EMBL" id="ADBJ01000029">
    <property type="protein sequence ID" value="EFA80568.1"/>
    <property type="molecule type" value="Genomic_DNA"/>
</dbReference>
<dbReference type="GeneID" id="31361989"/>
<dbReference type="InterPro" id="IPR043129">
    <property type="entry name" value="ATPase_NBD"/>
</dbReference>
<dbReference type="FunFam" id="3.30.30.30:FF:000001">
    <property type="entry name" value="heat shock 70 kDa protein-like"/>
    <property type="match status" value="1"/>
</dbReference>
<keyword evidence="6" id="KW-1185">Reference proteome</keyword>
<dbReference type="Proteomes" id="UP000001396">
    <property type="component" value="Unassembled WGS sequence"/>
</dbReference>
<gene>
    <name evidence="5" type="ORF">PPL_06507</name>
</gene>
<name>D3BDC4_HETP5</name>
<dbReference type="Gene3D" id="3.30.30.30">
    <property type="match status" value="1"/>
</dbReference>
<dbReference type="PRINTS" id="PR00301">
    <property type="entry name" value="HEATSHOCK70"/>
</dbReference>
<dbReference type="InterPro" id="IPR020845">
    <property type="entry name" value="AMP-binding_CS"/>
</dbReference>
<dbReference type="GO" id="GO:0140662">
    <property type="term" value="F:ATP-dependent protein folding chaperone"/>
    <property type="evidence" value="ECO:0007669"/>
    <property type="project" value="InterPro"/>
</dbReference>
<evidence type="ECO:0000313" key="5">
    <source>
        <dbReference type="EMBL" id="EFA80568.1"/>
    </source>
</evidence>
<dbReference type="PROSITE" id="PS00455">
    <property type="entry name" value="AMP_BINDING"/>
    <property type="match status" value="1"/>
</dbReference>
<keyword evidence="3" id="KW-0067">ATP-binding</keyword>
<sequence>MILGTERYRCSECSEVSLCLKCHALPESKSVHHDSAPMPHQSTLESKSDDEYYSSIKGDSFYDCYIKIFKFYSTRRCIGMITKFENSFEIDKVHWITYQQLFDISQKLGSAMKQQNIELGSKVIVSLHNIPDWYYFEFALLFYGYTMIPVSSIMSEIQIKLVREICKPSTIVVSKVTFPKFVDSIEYDYVKAIIHVGDDYDQNLRNLLSPSIKFFVFSELINSIVEISPHSPIIEGTLSIVFSSGSTGPSKGVELTTSIVHGEKLTPFPKLPIQMGFLSISNAQRYYDLKIFASGGRIGIVSSGEMEDFFREIVIFRPNFFWCNPGFLEIKKEKSFCSDQEIESKALSSTKNKLGDRIQFVVTSGSIVSNDTFDFMKKCWGEENTFDLYACVETAEVSLNGKLFPHISFKIIPIQGYSNESLNPIGELWIQSPRTIKEYYRNREETLKAFKDGWYNTGDIVEEYEPRTIRIVSRSKNFFKTSIGKYVFPEILENYFLKSSLIKNIFFYGDSFHLHLVAIVIPSTDSLKKYMGKMLDNIDDNAELKNEIFNEIKQISKVSKIGVCKSDKVEIISNETGFTKTPCIVAFSDERFVGEFAKQQIVNLNPLNIIYDCKRLIGRSFTDPLVQYDMRSYPFRVVSRENNKPFIEVNYRDDIKSFKPEEITAILIKELKDHTESILQQPVKNAVITVPVYFDDEHCQATKDAAAIANIRTVSFIEEPIAAAIAYGLHKRSGKNHVFVFDLGGQTCNATVLRVEDGEFEILSTTYDQLLGGNNFNSCLQQYLESEFQRQNQITVNHNHRSLHLLKNACEKAKKSLSTLAVAHVEIDSFLEGIDLTCTVSRLRFDELTVELVDQCMDLVDKAILETNIDKDTIDEIILSGGSTNIVNIQTKIQNYFSGKTLNNSIDPDQVLAHGAAIKAADLYNNNKQPE</sequence>
<dbReference type="SUPFAM" id="SSF56801">
    <property type="entry name" value="Acetyl-CoA synthetase-like"/>
    <property type="match status" value="1"/>
</dbReference>
<evidence type="ECO:0000259" key="4">
    <source>
        <dbReference type="Pfam" id="PF00501"/>
    </source>
</evidence>
<evidence type="ECO:0000256" key="1">
    <source>
        <dbReference type="ARBA" id="ARBA00007381"/>
    </source>
</evidence>
<dbReference type="Gene3D" id="3.90.640.10">
    <property type="entry name" value="Actin, Chain A, domain 4"/>
    <property type="match status" value="1"/>
</dbReference>
<comment type="similarity">
    <text evidence="1">Belongs to the heat shock protein 70 family.</text>
</comment>
<reference evidence="5 6" key="1">
    <citation type="journal article" date="2011" name="Genome Res.">
        <title>Phylogeny-wide analysis of social amoeba genomes highlights ancient origins for complex intercellular communication.</title>
        <authorList>
            <person name="Heidel A.J."/>
            <person name="Lawal H.M."/>
            <person name="Felder M."/>
            <person name="Schilde C."/>
            <person name="Helps N.R."/>
            <person name="Tunggal B."/>
            <person name="Rivero F."/>
            <person name="John U."/>
            <person name="Schleicher M."/>
            <person name="Eichinger L."/>
            <person name="Platzer M."/>
            <person name="Noegel A.A."/>
            <person name="Schaap P."/>
            <person name="Gloeckner G."/>
        </authorList>
    </citation>
    <scope>NUCLEOTIDE SEQUENCE [LARGE SCALE GENOMIC DNA]</scope>
    <source>
        <strain evidence="6">ATCC 26659 / Pp 5 / PN500</strain>
    </source>
</reference>
<dbReference type="Gene3D" id="3.40.50.12780">
    <property type="entry name" value="N-terminal domain of ligase-like"/>
    <property type="match status" value="1"/>
</dbReference>
<dbReference type="PANTHER" id="PTHR19375">
    <property type="entry name" value="HEAT SHOCK PROTEIN 70KDA"/>
    <property type="match status" value="1"/>
</dbReference>
<keyword evidence="2" id="KW-0547">Nucleotide-binding</keyword>
<dbReference type="InterPro" id="IPR042099">
    <property type="entry name" value="ANL_N_sf"/>
</dbReference>
<feature type="domain" description="AMP-dependent synthetase/ligase" evidence="4">
    <location>
        <begin position="91"/>
        <end position="440"/>
    </location>
</feature>
<evidence type="ECO:0000256" key="3">
    <source>
        <dbReference type="ARBA" id="ARBA00022840"/>
    </source>
</evidence>
<dbReference type="Pfam" id="PF00501">
    <property type="entry name" value="AMP-binding"/>
    <property type="match status" value="1"/>
</dbReference>
<dbReference type="CDD" id="cd24028">
    <property type="entry name" value="ASKHA_NBD_HSP70_HSPA1-like"/>
    <property type="match status" value="1"/>
</dbReference>
<dbReference type="InParanoid" id="D3BDC4"/>
<dbReference type="SUPFAM" id="SSF53067">
    <property type="entry name" value="Actin-like ATPase domain"/>
    <property type="match status" value="2"/>
</dbReference>
<dbReference type="STRING" id="670386.D3BDC4"/>
<evidence type="ECO:0000256" key="2">
    <source>
        <dbReference type="ARBA" id="ARBA00022741"/>
    </source>
</evidence>
<dbReference type="InterPro" id="IPR013126">
    <property type="entry name" value="Hsp_70_fam"/>
</dbReference>
<proteinExistence type="inferred from homology"/>
<dbReference type="Pfam" id="PF00012">
    <property type="entry name" value="HSP70"/>
    <property type="match status" value="1"/>
</dbReference>
<evidence type="ECO:0000313" key="6">
    <source>
        <dbReference type="Proteomes" id="UP000001396"/>
    </source>
</evidence>
<dbReference type="Gene3D" id="3.30.420.40">
    <property type="match status" value="2"/>
</dbReference>
<dbReference type="InterPro" id="IPR000873">
    <property type="entry name" value="AMP-dep_synth/lig_dom"/>
</dbReference>
<dbReference type="RefSeq" id="XP_020432688.1">
    <property type="nucleotide sequence ID" value="XM_020577361.1"/>
</dbReference>
<dbReference type="GO" id="GO:0005524">
    <property type="term" value="F:ATP binding"/>
    <property type="evidence" value="ECO:0007669"/>
    <property type="project" value="UniProtKB-KW"/>
</dbReference>
<comment type="caution">
    <text evidence="5">The sequence shown here is derived from an EMBL/GenBank/DDBJ whole genome shotgun (WGS) entry which is preliminary data.</text>
</comment>
<dbReference type="FunFam" id="3.90.640.10:FF:000010">
    <property type="entry name" value="heat shock 70 kDa protein 14"/>
    <property type="match status" value="1"/>
</dbReference>
<accession>D3BDC4</accession>
<dbReference type="AlphaFoldDB" id="D3BDC4"/>
<protein>
    <recommendedName>
        <fullName evidence="4">AMP-dependent synthetase/ligase domain-containing protein</fullName>
    </recommendedName>
</protein>